<keyword evidence="2" id="KW-1185">Reference proteome</keyword>
<evidence type="ECO:0000313" key="2">
    <source>
        <dbReference type="Proteomes" id="UP000076959"/>
    </source>
</evidence>
<evidence type="ECO:0000313" key="1">
    <source>
        <dbReference type="EMBL" id="OAF12370.1"/>
    </source>
</evidence>
<dbReference type="EMBL" id="LUUB01000040">
    <property type="protein sequence ID" value="OAF12370.1"/>
    <property type="molecule type" value="Genomic_DNA"/>
</dbReference>
<proteinExistence type="predicted"/>
<dbReference type="Proteomes" id="UP000076959">
    <property type="component" value="Unassembled WGS sequence"/>
</dbReference>
<gene>
    <name evidence="1" type="ORF">AYJ54_05935</name>
</gene>
<accession>A0A176YZN9</accession>
<protein>
    <submittedName>
        <fullName evidence="1">Uncharacterized protein</fullName>
    </submittedName>
</protein>
<reference evidence="1 2" key="1">
    <citation type="submission" date="2016-03" db="EMBL/GenBank/DDBJ databases">
        <title>Draft Genome Sequence of the Strain BR 10245 (Bradyrhizobium sp.) isolated from nodules of Centrolobium paraense.</title>
        <authorList>
            <person name="Simoes-Araujo J.L.Sr."/>
            <person name="Barauna A.C."/>
            <person name="Silva K."/>
            <person name="Zilli J.E."/>
        </authorList>
    </citation>
    <scope>NUCLEOTIDE SEQUENCE [LARGE SCALE GENOMIC DNA]</scope>
    <source>
        <strain evidence="1 2">BR 10245</strain>
    </source>
</reference>
<dbReference type="RefSeq" id="WP_063698851.1">
    <property type="nucleotide sequence ID" value="NZ_LUUB01000040.1"/>
</dbReference>
<organism evidence="1 2">
    <name type="scientific">Bradyrhizobium centrolobii</name>
    <dbReference type="NCBI Taxonomy" id="1505087"/>
    <lineage>
        <taxon>Bacteria</taxon>
        <taxon>Pseudomonadati</taxon>
        <taxon>Pseudomonadota</taxon>
        <taxon>Alphaproteobacteria</taxon>
        <taxon>Hyphomicrobiales</taxon>
        <taxon>Nitrobacteraceae</taxon>
        <taxon>Bradyrhizobium</taxon>
    </lineage>
</organism>
<sequence>MYGTYLRLNITVHDSWRAVVRAAARKLSRQALRDPRCRIARKRFYREMLDYHRQEQEIVATWRL</sequence>
<name>A0A176YZN9_9BRAD</name>
<dbReference type="OrthoDB" id="8115943at2"/>
<dbReference type="AlphaFoldDB" id="A0A176YZN9"/>
<comment type="caution">
    <text evidence="1">The sequence shown here is derived from an EMBL/GenBank/DDBJ whole genome shotgun (WGS) entry which is preliminary data.</text>
</comment>
<dbReference type="STRING" id="1505087.AYJ54_05935"/>